<evidence type="ECO:0000313" key="4">
    <source>
        <dbReference type="Proteomes" id="UP000635828"/>
    </source>
</evidence>
<dbReference type="EMBL" id="JACOOS010000016">
    <property type="protein sequence ID" value="MBC5678441.1"/>
    <property type="molecule type" value="Genomic_DNA"/>
</dbReference>
<keyword evidence="4" id="KW-1185">Reference proteome</keyword>
<name>A0ABR7FVF5_9FIRM</name>
<evidence type="ECO:0000259" key="2">
    <source>
        <dbReference type="Pfam" id="PF21279"/>
    </source>
</evidence>
<proteinExistence type="predicted"/>
<gene>
    <name evidence="3" type="ORF">H8S22_12775</name>
</gene>
<feature type="domain" description="Alanine racemase N-terminal" evidence="1">
    <location>
        <begin position="33"/>
        <end position="265"/>
    </location>
</feature>
<dbReference type="Proteomes" id="UP000635828">
    <property type="component" value="Unassembled WGS sequence"/>
</dbReference>
<sequence length="390" mass="43479">MFVNQLRKKNPALLNTAFELHQTGRVSPDSYIIDVDTFLENARNIAKTGKAYGIRLFFMLKQVGRNPYLAKRLVEMGYEGAVTVDYKEAEVMMRHGIPIKNAGHLVQIPGHKVKCFVAYGVEYMTVYTREKIEEIQKAAAELGKIQKILLRVAAGGDMMYSGQTAGFSLEEMKETALWVEKDCKNVKVAGVTSFPCYLYDSEEKKIRPIHNLKTVLEAASIMEKAGMPCELVNTPSASCCSTLKKMAVYGGNSAEPGHGLTGTTPLHAECDEPEIPCCVYVTEVSHNFENRGYCYGGGYYRRSHVENALVGTGMEKMEQVSVIPPDSDSIDYHFGLSQMCQVGDTVLMAFRFQIFVTRSDVVLVEGLHRGEKKIIGVYDSQGRQKWTKDS</sequence>
<accession>A0ABR7FVF5</accession>
<dbReference type="InterPro" id="IPR001608">
    <property type="entry name" value="Ala_racemase_N"/>
</dbReference>
<evidence type="ECO:0000259" key="1">
    <source>
        <dbReference type="Pfam" id="PF01168"/>
    </source>
</evidence>
<dbReference type="Pfam" id="PF21279">
    <property type="entry name" value="YhfX-like_C"/>
    <property type="match status" value="1"/>
</dbReference>
<protein>
    <submittedName>
        <fullName evidence="3">Alanine racemase</fullName>
    </submittedName>
</protein>
<organism evidence="3 4">
    <name type="scientific">Anaerostipes hominis</name>
    <name type="common">ex Liu et al. 2021</name>
    <dbReference type="NCBI Taxonomy" id="2763018"/>
    <lineage>
        <taxon>Bacteria</taxon>
        <taxon>Bacillati</taxon>
        <taxon>Bacillota</taxon>
        <taxon>Clostridia</taxon>
        <taxon>Lachnospirales</taxon>
        <taxon>Lachnospiraceae</taxon>
        <taxon>Anaerostipes</taxon>
    </lineage>
</organism>
<comment type="caution">
    <text evidence="3">The sequence shown here is derived from an EMBL/GenBank/DDBJ whole genome shotgun (WGS) entry which is preliminary data.</text>
</comment>
<dbReference type="SUPFAM" id="SSF51419">
    <property type="entry name" value="PLP-binding barrel"/>
    <property type="match status" value="1"/>
</dbReference>
<dbReference type="RefSeq" id="WP_024728658.1">
    <property type="nucleotide sequence ID" value="NZ_JACOOS010000016.1"/>
</dbReference>
<feature type="domain" description="YhfX-like C-terminal" evidence="2">
    <location>
        <begin position="279"/>
        <end position="374"/>
    </location>
</feature>
<dbReference type="InterPro" id="IPR048449">
    <property type="entry name" value="YhfX-like_C"/>
</dbReference>
<reference evidence="3 4" key="1">
    <citation type="submission" date="2020-08" db="EMBL/GenBank/DDBJ databases">
        <title>Genome public.</title>
        <authorList>
            <person name="Liu C."/>
            <person name="Sun Q."/>
        </authorList>
    </citation>
    <scope>NUCLEOTIDE SEQUENCE [LARGE SCALE GENOMIC DNA]</scope>
    <source>
        <strain evidence="3 4">NSJ-7</strain>
    </source>
</reference>
<dbReference type="Pfam" id="PF01168">
    <property type="entry name" value="Ala_racemase_N"/>
    <property type="match status" value="1"/>
</dbReference>
<evidence type="ECO:0000313" key="3">
    <source>
        <dbReference type="EMBL" id="MBC5678441.1"/>
    </source>
</evidence>
<dbReference type="InterPro" id="IPR029066">
    <property type="entry name" value="PLP-binding_barrel"/>
</dbReference>
<dbReference type="Gene3D" id="2.40.37.30">
    <property type="match status" value="2"/>
</dbReference>